<evidence type="ECO:0008006" key="4">
    <source>
        <dbReference type="Google" id="ProtNLM"/>
    </source>
</evidence>
<evidence type="ECO:0000313" key="3">
    <source>
        <dbReference type="Proteomes" id="UP000271624"/>
    </source>
</evidence>
<dbReference type="EMBL" id="RSCL01000006">
    <property type="protein sequence ID" value="RUT06489.1"/>
    <property type="molecule type" value="Genomic_DNA"/>
</dbReference>
<keyword evidence="3" id="KW-1185">Reference proteome</keyword>
<evidence type="ECO:0000256" key="1">
    <source>
        <dbReference type="PROSITE-ProRule" id="PRU10141"/>
    </source>
</evidence>
<dbReference type="Proteomes" id="UP000271624">
    <property type="component" value="Unassembled WGS sequence"/>
</dbReference>
<dbReference type="InterPro" id="IPR017441">
    <property type="entry name" value="Protein_kinase_ATP_BS"/>
</dbReference>
<dbReference type="InterPro" id="IPR011009">
    <property type="entry name" value="Kinase-like_dom_sf"/>
</dbReference>
<dbReference type="RefSeq" id="WP_148129241.1">
    <property type="nucleotide sequence ID" value="NZ_VLKB01000008.1"/>
</dbReference>
<sequence length="69" mass="7920">MDMLLIIYLMKYAIIDTSILGFELMVWASGQKLQNEKYTIEERIGEGGFGVTYCARDNNGRRVVIKTKN</sequence>
<proteinExistence type="predicted"/>
<keyword evidence="1" id="KW-0067">ATP-binding</keyword>
<dbReference type="SUPFAM" id="SSF56112">
    <property type="entry name" value="Protein kinase-like (PK-like)"/>
    <property type="match status" value="1"/>
</dbReference>
<dbReference type="PROSITE" id="PS00107">
    <property type="entry name" value="PROTEIN_KINASE_ATP"/>
    <property type="match status" value="1"/>
</dbReference>
<reference evidence="2" key="1">
    <citation type="submission" date="2018-12" db="EMBL/GenBank/DDBJ databases">
        <authorList>
            <person name="Will S."/>
            <person name="Neumann-Schaal M."/>
            <person name="Henke P."/>
        </authorList>
    </citation>
    <scope>NUCLEOTIDE SEQUENCE</scope>
    <source>
        <strain evidence="2">PCC 7102</strain>
    </source>
</reference>
<evidence type="ECO:0000313" key="2">
    <source>
        <dbReference type="EMBL" id="RUT06489.1"/>
    </source>
</evidence>
<feature type="binding site" evidence="1">
    <location>
        <position position="66"/>
    </location>
    <ligand>
        <name>ATP</name>
        <dbReference type="ChEBI" id="CHEBI:30616"/>
    </ligand>
</feature>
<accession>A0A3S1APT1</accession>
<organism evidence="2 3">
    <name type="scientific">Dulcicalothrix desertica PCC 7102</name>
    <dbReference type="NCBI Taxonomy" id="232991"/>
    <lineage>
        <taxon>Bacteria</taxon>
        <taxon>Bacillati</taxon>
        <taxon>Cyanobacteriota</taxon>
        <taxon>Cyanophyceae</taxon>
        <taxon>Nostocales</taxon>
        <taxon>Calotrichaceae</taxon>
        <taxon>Dulcicalothrix</taxon>
    </lineage>
</organism>
<reference evidence="2" key="2">
    <citation type="journal article" date="2019" name="Genome Biol. Evol.">
        <title>Day and night: Metabolic profiles and evolutionary relationships of six axenic non-marine cyanobacteria.</title>
        <authorList>
            <person name="Will S.E."/>
            <person name="Henke P."/>
            <person name="Boedeker C."/>
            <person name="Huang S."/>
            <person name="Brinkmann H."/>
            <person name="Rohde M."/>
            <person name="Jarek M."/>
            <person name="Friedl T."/>
            <person name="Seufert S."/>
            <person name="Schumacher M."/>
            <person name="Overmann J."/>
            <person name="Neumann-Schaal M."/>
            <person name="Petersen J."/>
        </authorList>
    </citation>
    <scope>NUCLEOTIDE SEQUENCE [LARGE SCALE GENOMIC DNA]</scope>
    <source>
        <strain evidence="2">PCC 7102</strain>
    </source>
</reference>
<dbReference type="GO" id="GO:0005524">
    <property type="term" value="F:ATP binding"/>
    <property type="evidence" value="ECO:0007669"/>
    <property type="project" value="UniProtKB-UniRule"/>
</dbReference>
<keyword evidence="1" id="KW-0547">Nucleotide-binding</keyword>
<comment type="caution">
    <text evidence="2">The sequence shown here is derived from an EMBL/GenBank/DDBJ whole genome shotgun (WGS) entry which is preliminary data.</text>
</comment>
<dbReference type="Gene3D" id="3.30.200.20">
    <property type="entry name" value="Phosphorylase Kinase, domain 1"/>
    <property type="match status" value="1"/>
</dbReference>
<name>A0A3S1APT1_9CYAN</name>
<dbReference type="AlphaFoldDB" id="A0A3S1APT1"/>
<protein>
    <recommendedName>
        <fullName evidence="4">Protein kinase domain-containing protein</fullName>
    </recommendedName>
</protein>
<gene>
    <name evidence="2" type="ORF">DSM106972_027460</name>
</gene>